<sequence>MVSSEDEDDRFLYGSDAEADSSSQHKRKLEPQTTVQVSEEREPKRVKIPTTEPAADDEEIIEEDVDSSDSEADADDSDKDSDSDVEIIIGTGTDLSKLDSKNAATPSTAATTTSASELTIAPVSEQTGSTTTVATVNDNSSSVTKAVGAIDINAIGEFEGQPITDIDPEVLKEKPWRQPGANLSDYFNYGFTEETWMEYLHKQEKLRKEYNPQKILMGLLALQQQGKLNDTTGAGDGGMAGAGSNGNGGVASHGDVNSPNKNNASVNAMPPPPAFPMGMHHMFGGFPPFPFPGMMPPNLGANAGNANKNGSTANASGNNNGNGK</sequence>
<dbReference type="OrthoDB" id="1917198at2759"/>
<dbReference type="STRING" id="45286.A0A0X8HS34"/>
<dbReference type="GO" id="GO:0006397">
    <property type="term" value="P:mRNA processing"/>
    <property type="evidence" value="ECO:0007669"/>
    <property type="project" value="UniProtKB-KW"/>
</dbReference>
<keyword evidence="5" id="KW-0539">Nucleus</keyword>
<dbReference type="InterPro" id="IPR051187">
    <property type="entry name" value="Pre-mRNA_3'-end_processing_reg"/>
</dbReference>
<dbReference type="GO" id="GO:0005847">
    <property type="term" value="C:mRNA cleavage and polyadenylation specificity factor complex"/>
    <property type="evidence" value="ECO:0007669"/>
    <property type="project" value="TreeGrafter"/>
</dbReference>
<dbReference type="EMBL" id="CP014244">
    <property type="protein sequence ID" value="AMD20444.1"/>
    <property type="molecule type" value="Genomic_DNA"/>
</dbReference>
<comment type="similarity">
    <text evidence="2">Belongs to the FIP1 family.</text>
</comment>
<dbReference type="AlphaFoldDB" id="A0A0X8HS34"/>
<dbReference type="Pfam" id="PF05182">
    <property type="entry name" value="Fip1"/>
    <property type="match status" value="1"/>
</dbReference>
<dbReference type="PANTHER" id="PTHR13484">
    <property type="entry name" value="FIP1-LIKE 1 PROTEIN"/>
    <property type="match status" value="1"/>
</dbReference>
<evidence type="ECO:0000313" key="9">
    <source>
        <dbReference type="Proteomes" id="UP000243052"/>
    </source>
</evidence>
<proteinExistence type="inferred from homology"/>
<evidence type="ECO:0000256" key="3">
    <source>
        <dbReference type="ARBA" id="ARBA00017404"/>
    </source>
</evidence>
<gene>
    <name evidence="8" type="ORF">AW171_hschr42337</name>
</gene>
<keyword evidence="9" id="KW-1185">Reference proteome</keyword>
<protein>
    <recommendedName>
        <fullName evidence="3">Pre-mRNA polyadenylation factor FIP1</fullName>
    </recommendedName>
</protein>
<keyword evidence="4" id="KW-0507">mRNA processing</keyword>
<evidence type="ECO:0000256" key="1">
    <source>
        <dbReference type="ARBA" id="ARBA00004123"/>
    </source>
</evidence>
<evidence type="ECO:0000256" key="2">
    <source>
        <dbReference type="ARBA" id="ARBA00007459"/>
    </source>
</evidence>
<dbReference type="Proteomes" id="UP000243052">
    <property type="component" value="Chromosome iv"/>
</dbReference>
<dbReference type="PANTHER" id="PTHR13484:SF0">
    <property type="entry name" value="PRE-MRNA 3'-END-PROCESSING FACTOR FIP1"/>
    <property type="match status" value="1"/>
</dbReference>
<evidence type="ECO:0000313" key="8">
    <source>
        <dbReference type="EMBL" id="AMD20444.1"/>
    </source>
</evidence>
<feature type="region of interest" description="Disordered" evidence="6">
    <location>
        <begin position="1"/>
        <end position="84"/>
    </location>
</feature>
<evidence type="ECO:0000256" key="6">
    <source>
        <dbReference type="SAM" id="MobiDB-lite"/>
    </source>
</evidence>
<name>A0A0X8HS34_9SACH</name>
<feature type="region of interest" description="Disordered" evidence="6">
    <location>
        <begin position="231"/>
        <end position="264"/>
    </location>
</feature>
<accession>A0A0X8HS34</accession>
<dbReference type="RefSeq" id="XP_017987440.1">
    <property type="nucleotide sequence ID" value="XM_018131982.1"/>
</dbReference>
<evidence type="ECO:0000256" key="4">
    <source>
        <dbReference type="ARBA" id="ARBA00022664"/>
    </source>
</evidence>
<comment type="subcellular location">
    <subcellularLocation>
        <location evidence="1">Nucleus</location>
    </subcellularLocation>
</comment>
<organism evidence="8 9">
    <name type="scientific">Eremothecium sinecaudum</name>
    <dbReference type="NCBI Taxonomy" id="45286"/>
    <lineage>
        <taxon>Eukaryota</taxon>
        <taxon>Fungi</taxon>
        <taxon>Dikarya</taxon>
        <taxon>Ascomycota</taxon>
        <taxon>Saccharomycotina</taxon>
        <taxon>Saccharomycetes</taxon>
        <taxon>Saccharomycetales</taxon>
        <taxon>Saccharomycetaceae</taxon>
        <taxon>Eremothecium</taxon>
    </lineage>
</organism>
<feature type="compositionally biased region" description="Gly residues" evidence="6">
    <location>
        <begin position="234"/>
        <end position="251"/>
    </location>
</feature>
<feature type="compositionally biased region" description="Polar residues" evidence="6">
    <location>
        <begin position="255"/>
        <end position="264"/>
    </location>
</feature>
<feature type="region of interest" description="Disordered" evidence="6">
    <location>
        <begin position="296"/>
        <end position="324"/>
    </location>
</feature>
<feature type="domain" description="Pre-mRNA polyadenylation factor Fip1" evidence="7">
    <location>
        <begin position="165"/>
        <end position="207"/>
    </location>
</feature>
<dbReference type="InterPro" id="IPR007854">
    <property type="entry name" value="Fip1_dom"/>
</dbReference>
<evidence type="ECO:0000256" key="5">
    <source>
        <dbReference type="ARBA" id="ARBA00023242"/>
    </source>
</evidence>
<dbReference type="GeneID" id="28723690"/>
<reference evidence="8 9" key="1">
    <citation type="submission" date="2016-01" db="EMBL/GenBank/DDBJ databases">
        <title>Genome sequence of the yeast Holleya sinecauda.</title>
        <authorList>
            <person name="Dietrich F.S."/>
        </authorList>
    </citation>
    <scope>NUCLEOTIDE SEQUENCE [LARGE SCALE GENOMIC DNA]</scope>
    <source>
        <strain evidence="8 9">ATCC 58844</strain>
    </source>
</reference>
<feature type="compositionally biased region" description="Acidic residues" evidence="6">
    <location>
        <begin position="54"/>
        <end position="84"/>
    </location>
</feature>
<evidence type="ECO:0000259" key="7">
    <source>
        <dbReference type="Pfam" id="PF05182"/>
    </source>
</evidence>